<evidence type="ECO:0000256" key="7">
    <source>
        <dbReference type="ARBA" id="ARBA00022825"/>
    </source>
</evidence>
<dbReference type="EMBL" id="QAAD01000039">
    <property type="protein sequence ID" value="PTN02420.1"/>
    <property type="molecule type" value="Genomic_DNA"/>
</dbReference>
<comment type="caution">
    <text evidence="11">The sequence shown here is derived from an EMBL/GenBank/DDBJ whole genome shotgun (WGS) entry which is preliminary data.</text>
</comment>
<dbReference type="GO" id="GO:0004252">
    <property type="term" value="F:serine-type endopeptidase activity"/>
    <property type="evidence" value="ECO:0007669"/>
    <property type="project" value="TreeGrafter"/>
</dbReference>
<dbReference type="InterPro" id="IPR029058">
    <property type="entry name" value="AB_hydrolase_fold"/>
</dbReference>
<evidence type="ECO:0000256" key="5">
    <source>
        <dbReference type="ARBA" id="ARBA00022729"/>
    </source>
</evidence>
<sequence>MKKIYTIVLSALLLSACTNPKSMSEKSKTYVPETPQLSSDVMTPEVLWSFGRVGNASLSPDGKTVLFAITYYNIEENKGYRELYTVPVDGGDPVQLTNTASNESNAAWCPDGEKIGYISSASGTPQLWEMNTDGSSAQQISDIEGGITGFCYSPDSKKIAYIKQVKLDDDIHDLFPDLPKANARLESDLMYRHWDQWHDYTYNHIFVAELNGGQIKGGTDLLEGEKFDAPDRPFDGIEQLCWSPDSKTIVYSSKKLRGKAYAESTNTDLYEYDLQTGQTRNLTEAHKGYDKNPVFSPDGKYLAWTSMKRDGYESDQTRLFVLNRETGEEKNYSANWEQNAEHLSWSKDGQAIFFISDIHATDEIYRLSLADGHIQRLTEGVHNYQTVEETATGKLLATKVSMSQPAELYVVDPANGSDQPLTAVNKGLMDQLTMGKVESRWVKTVDNKDMLVWVIYPPHFDPNKKYPAILYCQGGPQGTVSQFWSYRWNFQMMAANDYIIVAPNRRGLPGFGMEWLEQISKDYGGLNIQDYLAAIDDVAQEPYVDENRLGAVGASYGGFSVNYLAGHNESKRFKAFISHCGIFNFEQMYVTTEEMWFENWDIGGPYWDKSNAAAQRSYSFSPHLFVEKWNTPILVITGEKDFRIPFTQGMGAFNAAVLQDIPAQFLCFPEESHWVTTAQNGILWQRVFKNWLDKWLK</sequence>
<dbReference type="Gene3D" id="3.40.50.1820">
    <property type="entry name" value="alpha/beta hydrolase"/>
    <property type="match status" value="1"/>
</dbReference>
<dbReference type="AlphaFoldDB" id="A0A2T5BSR9"/>
<dbReference type="SUPFAM" id="SSF82171">
    <property type="entry name" value="DPP6 N-terminal domain-like"/>
    <property type="match status" value="1"/>
</dbReference>
<keyword evidence="4" id="KW-0645">Protease</keyword>
<protein>
    <recommendedName>
        <fullName evidence="8">Dipeptidyl-peptidase 5</fullName>
    </recommendedName>
</protein>
<evidence type="ECO:0000256" key="3">
    <source>
        <dbReference type="ARBA" id="ARBA00022438"/>
    </source>
</evidence>
<dbReference type="OrthoDB" id="9812921at2"/>
<evidence type="ECO:0000256" key="6">
    <source>
        <dbReference type="ARBA" id="ARBA00022801"/>
    </source>
</evidence>
<evidence type="ECO:0000259" key="10">
    <source>
        <dbReference type="Pfam" id="PF00326"/>
    </source>
</evidence>
<organism evidence="11 12">
    <name type="scientific">Mangrovibacterium marinum</name>
    <dbReference type="NCBI Taxonomy" id="1639118"/>
    <lineage>
        <taxon>Bacteria</taxon>
        <taxon>Pseudomonadati</taxon>
        <taxon>Bacteroidota</taxon>
        <taxon>Bacteroidia</taxon>
        <taxon>Marinilabiliales</taxon>
        <taxon>Prolixibacteraceae</taxon>
        <taxon>Mangrovibacterium</taxon>
    </lineage>
</organism>
<evidence type="ECO:0000256" key="4">
    <source>
        <dbReference type="ARBA" id="ARBA00022670"/>
    </source>
</evidence>
<dbReference type="GO" id="GO:0004177">
    <property type="term" value="F:aminopeptidase activity"/>
    <property type="evidence" value="ECO:0007669"/>
    <property type="project" value="UniProtKB-KW"/>
</dbReference>
<dbReference type="SUPFAM" id="SSF53474">
    <property type="entry name" value="alpha/beta-Hydrolases"/>
    <property type="match status" value="1"/>
</dbReference>
<dbReference type="PANTHER" id="PTHR42776:SF13">
    <property type="entry name" value="DIPEPTIDYL-PEPTIDASE 5"/>
    <property type="match status" value="1"/>
</dbReference>
<evidence type="ECO:0000313" key="12">
    <source>
        <dbReference type="Proteomes" id="UP000243525"/>
    </source>
</evidence>
<dbReference type="GO" id="GO:0042277">
    <property type="term" value="F:peptide binding"/>
    <property type="evidence" value="ECO:0007669"/>
    <property type="project" value="UniProtKB-ARBA"/>
</dbReference>
<dbReference type="PANTHER" id="PTHR42776">
    <property type="entry name" value="SERINE PEPTIDASE S9 FAMILY MEMBER"/>
    <property type="match status" value="1"/>
</dbReference>
<dbReference type="Pfam" id="PF07676">
    <property type="entry name" value="PD40"/>
    <property type="match status" value="4"/>
</dbReference>
<feature type="chain" id="PRO_5015464104" description="Dipeptidyl-peptidase 5" evidence="9">
    <location>
        <begin position="21"/>
        <end position="697"/>
    </location>
</feature>
<keyword evidence="7" id="KW-0720">Serine protease</keyword>
<keyword evidence="5 9" id="KW-0732">Signal</keyword>
<keyword evidence="6" id="KW-0378">Hydrolase</keyword>
<reference evidence="11 12" key="1">
    <citation type="submission" date="2018-04" db="EMBL/GenBank/DDBJ databases">
        <title>Genomic Encyclopedia of Archaeal and Bacterial Type Strains, Phase II (KMG-II): from individual species to whole genera.</title>
        <authorList>
            <person name="Goeker M."/>
        </authorList>
    </citation>
    <scope>NUCLEOTIDE SEQUENCE [LARGE SCALE GENOMIC DNA]</scope>
    <source>
        <strain evidence="11 12">DSM 28823</strain>
    </source>
</reference>
<dbReference type="Gene3D" id="2.120.10.30">
    <property type="entry name" value="TolB, C-terminal domain"/>
    <property type="match status" value="2"/>
</dbReference>
<evidence type="ECO:0000256" key="1">
    <source>
        <dbReference type="ARBA" id="ARBA00010040"/>
    </source>
</evidence>
<evidence type="ECO:0000256" key="9">
    <source>
        <dbReference type="SAM" id="SignalP"/>
    </source>
</evidence>
<dbReference type="GO" id="GO:0006508">
    <property type="term" value="P:proteolysis"/>
    <property type="evidence" value="ECO:0007669"/>
    <property type="project" value="UniProtKB-KW"/>
</dbReference>
<accession>A0A2T5BSR9</accession>
<evidence type="ECO:0000256" key="2">
    <source>
        <dbReference type="ARBA" id="ARBA00011738"/>
    </source>
</evidence>
<gene>
    <name evidence="11" type="ORF">C8N47_1394</name>
</gene>
<evidence type="ECO:0000313" key="11">
    <source>
        <dbReference type="EMBL" id="PTN02420.1"/>
    </source>
</evidence>
<comment type="subunit">
    <text evidence="2">Homodimer.</text>
</comment>
<dbReference type="GO" id="GO:0008239">
    <property type="term" value="F:dipeptidyl-peptidase activity"/>
    <property type="evidence" value="ECO:0007669"/>
    <property type="project" value="UniProtKB-ARBA"/>
</dbReference>
<dbReference type="InterPro" id="IPR011042">
    <property type="entry name" value="6-blade_b-propeller_TolB-like"/>
</dbReference>
<dbReference type="FunFam" id="3.40.50.1820:FF:000028">
    <property type="entry name" value="S9 family peptidase"/>
    <property type="match status" value="1"/>
</dbReference>
<name>A0A2T5BSR9_9BACT</name>
<dbReference type="FunFam" id="2.120.10.30:FF:000079">
    <property type="entry name" value="S9 family peptidase"/>
    <property type="match status" value="1"/>
</dbReference>
<dbReference type="InterPro" id="IPR011659">
    <property type="entry name" value="WD40"/>
</dbReference>
<dbReference type="InterPro" id="IPR001375">
    <property type="entry name" value="Peptidase_S9_cat"/>
</dbReference>
<comment type="similarity">
    <text evidence="1">Belongs to the peptidase S9C family.</text>
</comment>
<proteinExistence type="inferred from homology"/>
<dbReference type="Proteomes" id="UP000243525">
    <property type="component" value="Unassembled WGS sequence"/>
</dbReference>
<dbReference type="GO" id="GO:0043171">
    <property type="term" value="P:peptide catabolic process"/>
    <property type="evidence" value="ECO:0007669"/>
    <property type="project" value="UniProtKB-ARBA"/>
</dbReference>
<keyword evidence="3 11" id="KW-0031">Aminopeptidase</keyword>
<feature type="signal peptide" evidence="9">
    <location>
        <begin position="1"/>
        <end position="20"/>
    </location>
</feature>
<feature type="domain" description="Peptidase S9 prolyl oligopeptidase catalytic" evidence="10">
    <location>
        <begin position="484"/>
        <end position="697"/>
    </location>
</feature>
<dbReference type="PROSITE" id="PS51257">
    <property type="entry name" value="PROKAR_LIPOPROTEIN"/>
    <property type="match status" value="1"/>
</dbReference>
<keyword evidence="12" id="KW-1185">Reference proteome</keyword>
<evidence type="ECO:0000256" key="8">
    <source>
        <dbReference type="ARBA" id="ARBA00070574"/>
    </source>
</evidence>
<dbReference type="Pfam" id="PF00326">
    <property type="entry name" value="Peptidase_S9"/>
    <property type="match status" value="1"/>
</dbReference>